<dbReference type="EnsemblPlants" id="OPUNC05G06130.1">
    <property type="protein sequence ID" value="OPUNC05G06130.1"/>
    <property type="gene ID" value="OPUNC05G06130"/>
</dbReference>
<dbReference type="HOGENOM" id="CLU_175094_0_0_1"/>
<evidence type="ECO:0000313" key="3">
    <source>
        <dbReference type="Proteomes" id="UP000026962"/>
    </source>
</evidence>
<reference evidence="2" key="2">
    <citation type="submission" date="2018-05" db="EMBL/GenBank/DDBJ databases">
        <title>OpunRS2 (Oryza punctata Reference Sequence Version 2).</title>
        <authorList>
            <person name="Zhang J."/>
            <person name="Kudrna D."/>
            <person name="Lee S."/>
            <person name="Talag J."/>
            <person name="Welchert J."/>
            <person name="Wing R.A."/>
        </authorList>
    </citation>
    <scope>NUCLEOTIDE SEQUENCE [LARGE SCALE GENOMIC DNA]</scope>
</reference>
<feature type="compositionally biased region" description="Polar residues" evidence="1">
    <location>
        <begin position="1"/>
        <end position="11"/>
    </location>
</feature>
<sequence length="108" mass="12070">MAVAKTSQALSHQIKRPNSDSKLQKQVQAKRTVAEEMEVMKIKLKPFVAPVVRPTQLASSGFAVTFVRPGSMANVSESPLPRRSTALQVSWLQQQEDQRMSVQCFILM</sequence>
<reference evidence="2" key="1">
    <citation type="submission" date="2015-04" db="UniProtKB">
        <authorList>
            <consortium name="EnsemblPlants"/>
        </authorList>
    </citation>
    <scope>IDENTIFICATION</scope>
</reference>
<organism evidence="2">
    <name type="scientific">Oryza punctata</name>
    <name type="common">Red rice</name>
    <dbReference type="NCBI Taxonomy" id="4537"/>
    <lineage>
        <taxon>Eukaryota</taxon>
        <taxon>Viridiplantae</taxon>
        <taxon>Streptophyta</taxon>
        <taxon>Embryophyta</taxon>
        <taxon>Tracheophyta</taxon>
        <taxon>Spermatophyta</taxon>
        <taxon>Magnoliopsida</taxon>
        <taxon>Liliopsida</taxon>
        <taxon>Poales</taxon>
        <taxon>Poaceae</taxon>
        <taxon>BOP clade</taxon>
        <taxon>Oryzoideae</taxon>
        <taxon>Oryzeae</taxon>
        <taxon>Oryzinae</taxon>
        <taxon>Oryza</taxon>
    </lineage>
</organism>
<name>A0A0E0KZL5_ORYPU</name>
<feature type="region of interest" description="Disordered" evidence="1">
    <location>
        <begin position="1"/>
        <end position="27"/>
    </location>
</feature>
<keyword evidence="3" id="KW-1185">Reference proteome</keyword>
<dbReference type="AlphaFoldDB" id="A0A0E0KZL5"/>
<protein>
    <submittedName>
        <fullName evidence="2">Uncharacterized protein</fullName>
    </submittedName>
</protein>
<proteinExistence type="predicted"/>
<evidence type="ECO:0000256" key="1">
    <source>
        <dbReference type="SAM" id="MobiDB-lite"/>
    </source>
</evidence>
<accession>A0A0E0KZL5</accession>
<evidence type="ECO:0000313" key="2">
    <source>
        <dbReference type="EnsemblPlants" id="OPUNC05G06130.1"/>
    </source>
</evidence>
<dbReference type="Proteomes" id="UP000026962">
    <property type="component" value="Chromosome 5"/>
</dbReference>
<dbReference type="Gramene" id="OPUNC05G06130.1">
    <property type="protein sequence ID" value="OPUNC05G06130.1"/>
    <property type="gene ID" value="OPUNC05G06130"/>
</dbReference>